<comment type="caution">
    <text evidence="1">The sequence shown here is derived from an EMBL/GenBank/DDBJ whole genome shotgun (WGS) entry which is preliminary data.</text>
</comment>
<reference evidence="1" key="1">
    <citation type="submission" date="2023-03" db="EMBL/GenBank/DDBJ databases">
        <title>Chromosome-level genomes of two armyworms, Mythimna separata and Mythimna loreyi, provide insights into the biosynthesis and reception of sex pheromones.</title>
        <authorList>
            <person name="Zhao H."/>
        </authorList>
    </citation>
    <scope>NUCLEOTIDE SEQUENCE</scope>
    <source>
        <strain evidence="1">BeijingLab</strain>
    </source>
</reference>
<evidence type="ECO:0000313" key="2">
    <source>
        <dbReference type="Proteomes" id="UP001231649"/>
    </source>
</evidence>
<proteinExistence type="predicted"/>
<dbReference type="Proteomes" id="UP001231649">
    <property type="component" value="Chromosome 12"/>
</dbReference>
<organism evidence="1 2">
    <name type="scientific">Mythimna loreyi</name>
    <dbReference type="NCBI Taxonomy" id="667449"/>
    <lineage>
        <taxon>Eukaryota</taxon>
        <taxon>Metazoa</taxon>
        <taxon>Ecdysozoa</taxon>
        <taxon>Arthropoda</taxon>
        <taxon>Hexapoda</taxon>
        <taxon>Insecta</taxon>
        <taxon>Pterygota</taxon>
        <taxon>Neoptera</taxon>
        <taxon>Endopterygota</taxon>
        <taxon>Lepidoptera</taxon>
        <taxon>Glossata</taxon>
        <taxon>Ditrysia</taxon>
        <taxon>Noctuoidea</taxon>
        <taxon>Noctuidae</taxon>
        <taxon>Noctuinae</taxon>
        <taxon>Hadenini</taxon>
        <taxon>Mythimna</taxon>
    </lineage>
</organism>
<keyword evidence="2" id="KW-1185">Reference proteome</keyword>
<sequence>MIFIVLFLNFICICISSTTADFGCIAPPMECPNENVTFWLYTRQNENQPHQVLAMDQNSIESAPWVQDAPIKILIHGYTGHKDFSPNTEIRPAYMQCCNYNIISVDYNPIAREPCYIEAARNTELVGMCTAQLIDQLVQKYGFNLTQFHVIGFSLGGQTTGFIGDYVTSGSLERITALDPAMPLFVTTDPRRKVDRSDAKFVDVLHTNALEKGKLEASGHIDFYANGGITQPGCKATKEQTKSGCNHARAPIYYAESITTDVGFYATKCYSWIIYMIGWCELFDSADEVLFGEYVPRNAKGLYFFSTNSEPPYARGTNQKNKGRRKRSSNYVRPGIKRL</sequence>
<gene>
    <name evidence="1" type="ORF">PYW08_002190</name>
</gene>
<protein>
    <submittedName>
        <fullName evidence="1">Uncharacterized protein</fullName>
    </submittedName>
</protein>
<dbReference type="EMBL" id="CM056788">
    <property type="protein sequence ID" value="KAJ8730777.1"/>
    <property type="molecule type" value="Genomic_DNA"/>
</dbReference>
<name>A0ACC2R382_9NEOP</name>
<evidence type="ECO:0000313" key="1">
    <source>
        <dbReference type="EMBL" id="KAJ8730777.1"/>
    </source>
</evidence>
<accession>A0ACC2R382</accession>